<dbReference type="Proteomes" id="UP000294796">
    <property type="component" value="Unassembled WGS sequence"/>
</dbReference>
<dbReference type="Pfam" id="PF05166">
    <property type="entry name" value="YcgL"/>
    <property type="match status" value="1"/>
</dbReference>
<feature type="domain" description="YcgL" evidence="2">
    <location>
        <begin position="1"/>
        <end position="86"/>
    </location>
</feature>
<accession>A0A4R5U0X1</accession>
<dbReference type="InterPro" id="IPR027354">
    <property type="entry name" value="YcgL_dom"/>
</dbReference>
<dbReference type="HAMAP" id="MF_01866">
    <property type="entry name" value="UPF0745"/>
    <property type="match status" value="1"/>
</dbReference>
<evidence type="ECO:0000313" key="3">
    <source>
        <dbReference type="EMBL" id="TDK27152.1"/>
    </source>
</evidence>
<organism evidence="3 4">
    <name type="scientific">Luteimonas aestuarii</name>
    <dbReference type="NCBI Taxonomy" id="453837"/>
    <lineage>
        <taxon>Bacteria</taxon>
        <taxon>Pseudomonadati</taxon>
        <taxon>Pseudomonadota</taxon>
        <taxon>Gammaproteobacteria</taxon>
        <taxon>Lysobacterales</taxon>
        <taxon>Lysobacteraceae</taxon>
        <taxon>Luteimonas</taxon>
    </lineage>
</organism>
<reference evidence="3 4" key="1">
    <citation type="submission" date="2019-03" db="EMBL/GenBank/DDBJ databases">
        <title>Luteimonas zhaokaii sp.nov., isolated from the rectal contents of Plateau pika in Yushu, Qinghai Province, China.</title>
        <authorList>
            <person name="Zhang G."/>
        </authorList>
    </citation>
    <scope>NUCLEOTIDE SEQUENCE [LARGE SCALE GENOMIC DNA]</scope>
    <source>
        <strain evidence="3 4">B9</strain>
    </source>
</reference>
<dbReference type="EMBL" id="SMTF01000002">
    <property type="protein sequence ID" value="TDK27152.1"/>
    <property type="molecule type" value="Genomic_DNA"/>
</dbReference>
<comment type="caution">
    <text evidence="3">The sequence shown here is derived from an EMBL/GenBank/DDBJ whole genome shotgun (WGS) entry which is preliminary data.</text>
</comment>
<sequence>MHAYVYKSRRKADTYVYLAERDGFERLPEPLRTQLGPLQFVLDVALVPGRTLARENPEAVAGNLASRGFHLQFPPSAAIDPMSEDWGTDA</sequence>
<name>A0A4R5U0X1_9GAMM</name>
<dbReference type="RefSeq" id="WP_133320652.1">
    <property type="nucleotide sequence ID" value="NZ_SMTF01000002.1"/>
</dbReference>
<gene>
    <name evidence="3" type="ORF">E2F46_02760</name>
</gene>
<evidence type="ECO:0000259" key="2">
    <source>
        <dbReference type="PROSITE" id="PS51648"/>
    </source>
</evidence>
<dbReference type="PANTHER" id="PTHR38109">
    <property type="entry name" value="PROTEIN YCGL"/>
    <property type="match status" value="1"/>
</dbReference>
<dbReference type="PANTHER" id="PTHR38109:SF1">
    <property type="entry name" value="PROTEIN YCGL"/>
    <property type="match status" value="1"/>
</dbReference>
<proteinExistence type="inferred from homology"/>
<keyword evidence="4" id="KW-1185">Reference proteome</keyword>
<dbReference type="Gene3D" id="3.10.510.20">
    <property type="entry name" value="YcgL domain"/>
    <property type="match status" value="1"/>
</dbReference>
<dbReference type="InterPro" id="IPR038068">
    <property type="entry name" value="YcgL-like_sf"/>
</dbReference>
<dbReference type="OrthoDB" id="7062382at2"/>
<evidence type="ECO:0000313" key="4">
    <source>
        <dbReference type="Proteomes" id="UP000294796"/>
    </source>
</evidence>
<protein>
    <recommendedName>
        <fullName evidence="1">YcgL domain-containing protein E2F46_02760</fullName>
    </recommendedName>
</protein>
<dbReference type="AlphaFoldDB" id="A0A4R5U0X1"/>
<evidence type="ECO:0000256" key="1">
    <source>
        <dbReference type="HAMAP-Rule" id="MF_01866"/>
    </source>
</evidence>
<dbReference type="SUPFAM" id="SSF160191">
    <property type="entry name" value="YcgL-like"/>
    <property type="match status" value="1"/>
</dbReference>
<dbReference type="PROSITE" id="PS51648">
    <property type="entry name" value="YCGL"/>
    <property type="match status" value="1"/>
</dbReference>